<evidence type="ECO:0000313" key="2">
    <source>
        <dbReference type="EMBL" id="KAA6406840.1"/>
    </source>
</evidence>
<gene>
    <name evidence="2" type="ORF">FRX48_09338</name>
</gene>
<reference evidence="2 3" key="1">
    <citation type="submission" date="2019-09" db="EMBL/GenBank/DDBJ databases">
        <title>The hologenome of the rock-dwelling lichen Lasallia pustulata.</title>
        <authorList>
            <person name="Greshake Tzovaras B."/>
            <person name="Segers F."/>
            <person name="Bicker A."/>
            <person name="Dal Grande F."/>
            <person name="Otte J."/>
            <person name="Hankeln T."/>
            <person name="Schmitt I."/>
            <person name="Ebersberger I."/>
        </authorList>
    </citation>
    <scope>NUCLEOTIDE SEQUENCE [LARGE SCALE GENOMIC DNA]</scope>
    <source>
        <strain evidence="2">A1-1</strain>
    </source>
</reference>
<sequence length="221" mass="22862">MMPCVAYALLISSGYLRLLAPRKASVEPISLVVPLASLADLLSHTRQTSLPSSSASCVQFSHGHFRFFDPLSLPLLFLLRLPRPIPAQTITFSDVPLYSSLVQCASLVCSVALASIPKCGSTSPLDPYAACACLKDQNSASVSAYLTAVVEGACGNSASEDATSVLTIFHTWCLAIAPSEELKVTATNTAADTATPNPGSTVAQSSATSTSSSPSTSSSDS</sequence>
<dbReference type="OrthoDB" id="3794517at2759"/>
<dbReference type="EMBL" id="VXIT01000022">
    <property type="protein sequence ID" value="KAA6406840.1"/>
    <property type="molecule type" value="Genomic_DNA"/>
</dbReference>
<name>A0A5M8PD52_9LECA</name>
<evidence type="ECO:0000313" key="3">
    <source>
        <dbReference type="Proteomes" id="UP000324767"/>
    </source>
</evidence>
<feature type="region of interest" description="Disordered" evidence="1">
    <location>
        <begin position="187"/>
        <end position="221"/>
    </location>
</feature>
<dbReference type="Proteomes" id="UP000324767">
    <property type="component" value="Unassembled WGS sequence"/>
</dbReference>
<evidence type="ECO:0000256" key="1">
    <source>
        <dbReference type="SAM" id="MobiDB-lite"/>
    </source>
</evidence>
<organism evidence="2 3">
    <name type="scientific">Lasallia pustulata</name>
    <dbReference type="NCBI Taxonomy" id="136370"/>
    <lineage>
        <taxon>Eukaryota</taxon>
        <taxon>Fungi</taxon>
        <taxon>Dikarya</taxon>
        <taxon>Ascomycota</taxon>
        <taxon>Pezizomycotina</taxon>
        <taxon>Lecanoromycetes</taxon>
        <taxon>OSLEUM clade</taxon>
        <taxon>Umbilicariomycetidae</taxon>
        <taxon>Umbilicariales</taxon>
        <taxon>Umbilicariaceae</taxon>
        <taxon>Lasallia</taxon>
    </lineage>
</organism>
<dbReference type="AlphaFoldDB" id="A0A5M8PD52"/>
<protein>
    <submittedName>
        <fullName evidence="2">Uncharacterized protein</fullName>
    </submittedName>
</protein>
<comment type="caution">
    <text evidence="2">The sequence shown here is derived from an EMBL/GenBank/DDBJ whole genome shotgun (WGS) entry which is preliminary data.</text>
</comment>
<accession>A0A5M8PD52</accession>
<proteinExistence type="predicted"/>